<proteinExistence type="predicted"/>
<protein>
    <submittedName>
        <fullName evidence="1">Uncharacterized protein</fullName>
    </submittedName>
</protein>
<evidence type="ECO:0000313" key="1">
    <source>
        <dbReference type="EMBL" id="JAH44653.1"/>
    </source>
</evidence>
<organism evidence="1">
    <name type="scientific">Anguilla anguilla</name>
    <name type="common">European freshwater eel</name>
    <name type="synonym">Muraena anguilla</name>
    <dbReference type="NCBI Taxonomy" id="7936"/>
    <lineage>
        <taxon>Eukaryota</taxon>
        <taxon>Metazoa</taxon>
        <taxon>Chordata</taxon>
        <taxon>Craniata</taxon>
        <taxon>Vertebrata</taxon>
        <taxon>Euteleostomi</taxon>
        <taxon>Actinopterygii</taxon>
        <taxon>Neopterygii</taxon>
        <taxon>Teleostei</taxon>
        <taxon>Anguilliformes</taxon>
        <taxon>Anguillidae</taxon>
        <taxon>Anguilla</taxon>
    </lineage>
</organism>
<accession>A0A0E9SVR2</accession>
<name>A0A0E9SVR2_ANGAN</name>
<sequence>MWLLLFPFLEAHSFQNRLQISSTHSAVRHSFLVKQQLPISHSNRKSILHMSIQQ</sequence>
<dbReference type="AlphaFoldDB" id="A0A0E9SVR2"/>
<reference evidence="1" key="1">
    <citation type="submission" date="2014-11" db="EMBL/GenBank/DDBJ databases">
        <authorList>
            <person name="Amaro Gonzalez C."/>
        </authorList>
    </citation>
    <scope>NUCLEOTIDE SEQUENCE</scope>
</reference>
<dbReference type="EMBL" id="GBXM01063924">
    <property type="protein sequence ID" value="JAH44653.1"/>
    <property type="molecule type" value="Transcribed_RNA"/>
</dbReference>
<reference evidence="1" key="2">
    <citation type="journal article" date="2015" name="Fish Shellfish Immunol.">
        <title>Early steps in the European eel (Anguilla anguilla)-Vibrio vulnificus interaction in the gills: Role of the RtxA13 toxin.</title>
        <authorList>
            <person name="Callol A."/>
            <person name="Pajuelo D."/>
            <person name="Ebbesson L."/>
            <person name="Teles M."/>
            <person name="MacKenzie S."/>
            <person name="Amaro C."/>
        </authorList>
    </citation>
    <scope>NUCLEOTIDE SEQUENCE</scope>
</reference>